<keyword evidence="2" id="KW-1185">Reference proteome</keyword>
<protein>
    <submittedName>
        <fullName evidence="1">Uncharacterized protein</fullName>
    </submittedName>
</protein>
<accession>A0ABX1QUM3</accession>
<dbReference type="Proteomes" id="UP000767947">
    <property type="component" value="Unassembled WGS sequence"/>
</dbReference>
<comment type="caution">
    <text evidence="1">The sequence shown here is derived from an EMBL/GenBank/DDBJ whole genome shotgun (WGS) entry which is preliminary data.</text>
</comment>
<dbReference type="EMBL" id="JAAMPT010000208">
    <property type="protein sequence ID" value="NMH25971.1"/>
    <property type="molecule type" value="Genomic_DNA"/>
</dbReference>
<dbReference type="RefSeq" id="WP_169524654.1">
    <property type="nucleotide sequence ID" value="NZ_JAAMPT010000208.1"/>
</dbReference>
<evidence type="ECO:0000313" key="2">
    <source>
        <dbReference type="Proteomes" id="UP000767947"/>
    </source>
</evidence>
<proteinExistence type="predicted"/>
<gene>
    <name evidence="1" type="ORF">G6042_11920</name>
</gene>
<evidence type="ECO:0000313" key="1">
    <source>
        <dbReference type="EMBL" id="NMH25971.1"/>
    </source>
</evidence>
<reference evidence="1 2" key="1">
    <citation type="submission" date="2020-02" db="EMBL/GenBank/DDBJ databases">
        <title>Flavobacterium sp. genome.</title>
        <authorList>
            <person name="Jung H.S."/>
            <person name="Baek J.H."/>
            <person name="Jeon C.O."/>
        </authorList>
    </citation>
    <scope>NUCLEOTIDE SEQUENCE [LARGE SCALE GENOMIC DNA]</scope>
    <source>
        <strain evidence="1 2">SE-s27</strain>
    </source>
</reference>
<sequence length="87" mass="10381">MDKVKQILESEFNTFLSRMPERENKSANGMQKRLGFVLDNQEEFRKILNSIGNDFLVENQLNENEKLELEILIKKYFEKYLKSFSSN</sequence>
<organism evidence="1 2">
    <name type="scientific">Flavobacterium solisilvae</name>
    <dbReference type="NCBI Taxonomy" id="1852019"/>
    <lineage>
        <taxon>Bacteria</taxon>
        <taxon>Pseudomonadati</taxon>
        <taxon>Bacteroidota</taxon>
        <taxon>Flavobacteriia</taxon>
        <taxon>Flavobacteriales</taxon>
        <taxon>Flavobacteriaceae</taxon>
        <taxon>Flavobacterium</taxon>
    </lineage>
</organism>
<name>A0ABX1QUM3_9FLAO</name>